<sequence length="209" mass="23934">MIKDDSSEHTTGVDTKMDILNATVELIREEGVGCATLRRIAEKADINLALVNYHFGSKEKLLSKAIGKLVATFDDAFAVLDDESQEPIERLKLFYYRYLSHLQQYPGLAKEIMDQSRLICCSQHEFARYSKVMKTEKMISTLREITHESDETVLSGMMVQLHGAVFYPVIMKSYMNAAGDEPAPEIHLPELKQQIEMLFSLYFHKYKQS</sequence>
<dbReference type="Gene3D" id="1.10.357.10">
    <property type="entry name" value="Tetracycline Repressor, domain 2"/>
    <property type="match status" value="1"/>
</dbReference>
<accession>A0A9X2B4M1</accession>
<keyword evidence="2 4" id="KW-0238">DNA-binding</keyword>
<dbReference type="AlphaFoldDB" id="A0A9X2B4M1"/>
<dbReference type="GO" id="GO:0000976">
    <property type="term" value="F:transcription cis-regulatory region binding"/>
    <property type="evidence" value="ECO:0007669"/>
    <property type="project" value="TreeGrafter"/>
</dbReference>
<protein>
    <submittedName>
        <fullName evidence="6">TetR/AcrR family transcriptional regulator</fullName>
    </submittedName>
</protein>
<evidence type="ECO:0000313" key="7">
    <source>
        <dbReference type="Proteomes" id="UP001139347"/>
    </source>
</evidence>
<name>A0A9X2B4M1_9BACL</name>
<feature type="domain" description="HTH tetR-type" evidence="5">
    <location>
        <begin position="13"/>
        <end position="73"/>
    </location>
</feature>
<keyword evidence="7" id="KW-1185">Reference proteome</keyword>
<feature type="DNA-binding region" description="H-T-H motif" evidence="4">
    <location>
        <begin position="36"/>
        <end position="55"/>
    </location>
</feature>
<evidence type="ECO:0000259" key="5">
    <source>
        <dbReference type="PROSITE" id="PS50977"/>
    </source>
</evidence>
<reference evidence="6" key="1">
    <citation type="submission" date="2022-04" db="EMBL/GenBank/DDBJ databases">
        <title>Paenibacillus mangrovi sp. nov., a novel endophytic bacterium isolated from bark of Kandelia candel.</title>
        <authorList>
            <person name="Tuo L."/>
        </authorList>
    </citation>
    <scope>NUCLEOTIDE SEQUENCE</scope>
    <source>
        <strain evidence="6">KQZ6P-2</strain>
    </source>
</reference>
<evidence type="ECO:0000256" key="3">
    <source>
        <dbReference type="ARBA" id="ARBA00023163"/>
    </source>
</evidence>
<dbReference type="PANTHER" id="PTHR30055">
    <property type="entry name" value="HTH-TYPE TRANSCRIPTIONAL REGULATOR RUTR"/>
    <property type="match status" value="1"/>
</dbReference>
<dbReference type="InterPro" id="IPR050109">
    <property type="entry name" value="HTH-type_TetR-like_transc_reg"/>
</dbReference>
<proteinExistence type="predicted"/>
<organism evidence="6 7">
    <name type="scientific">Paenibacillus mangrovi</name>
    <dbReference type="NCBI Taxonomy" id="2931978"/>
    <lineage>
        <taxon>Bacteria</taxon>
        <taxon>Bacillati</taxon>
        <taxon>Bacillota</taxon>
        <taxon>Bacilli</taxon>
        <taxon>Bacillales</taxon>
        <taxon>Paenibacillaceae</taxon>
        <taxon>Paenibacillus</taxon>
    </lineage>
</organism>
<comment type="caution">
    <text evidence="6">The sequence shown here is derived from an EMBL/GenBank/DDBJ whole genome shotgun (WGS) entry which is preliminary data.</text>
</comment>
<gene>
    <name evidence="6" type="ORF">MUG84_08555</name>
</gene>
<evidence type="ECO:0000256" key="4">
    <source>
        <dbReference type="PROSITE-ProRule" id="PRU00335"/>
    </source>
</evidence>
<dbReference type="EMBL" id="JALIRP010000003">
    <property type="protein sequence ID" value="MCJ8011792.1"/>
    <property type="molecule type" value="Genomic_DNA"/>
</dbReference>
<evidence type="ECO:0000256" key="2">
    <source>
        <dbReference type="ARBA" id="ARBA00023125"/>
    </source>
</evidence>
<dbReference type="PROSITE" id="PS50977">
    <property type="entry name" value="HTH_TETR_2"/>
    <property type="match status" value="1"/>
</dbReference>
<dbReference type="Pfam" id="PF00440">
    <property type="entry name" value="TetR_N"/>
    <property type="match status" value="1"/>
</dbReference>
<dbReference type="InterPro" id="IPR001647">
    <property type="entry name" value="HTH_TetR"/>
</dbReference>
<evidence type="ECO:0000256" key="1">
    <source>
        <dbReference type="ARBA" id="ARBA00023015"/>
    </source>
</evidence>
<dbReference type="PROSITE" id="PS01081">
    <property type="entry name" value="HTH_TETR_1"/>
    <property type="match status" value="1"/>
</dbReference>
<dbReference type="InterPro" id="IPR023772">
    <property type="entry name" value="DNA-bd_HTH_TetR-type_CS"/>
</dbReference>
<dbReference type="SUPFAM" id="SSF46689">
    <property type="entry name" value="Homeodomain-like"/>
    <property type="match status" value="1"/>
</dbReference>
<keyword evidence="1" id="KW-0805">Transcription regulation</keyword>
<evidence type="ECO:0000313" key="6">
    <source>
        <dbReference type="EMBL" id="MCJ8011792.1"/>
    </source>
</evidence>
<dbReference type="InterPro" id="IPR009057">
    <property type="entry name" value="Homeodomain-like_sf"/>
</dbReference>
<keyword evidence="3" id="KW-0804">Transcription</keyword>
<dbReference type="PRINTS" id="PR00455">
    <property type="entry name" value="HTHTETR"/>
</dbReference>
<dbReference type="PANTHER" id="PTHR30055:SF234">
    <property type="entry name" value="HTH-TYPE TRANSCRIPTIONAL REGULATOR BETI"/>
    <property type="match status" value="1"/>
</dbReference>
<dbReference type="Proteomes" id="UP001139347">
    <property type="component" value="Unassembled WGS sequence"/>
</dbReference>
<dbReference type="RefSeq" id="WP_244723673.1">
    <property type="nucleotide sequence ID" value="NZ_JALIRP010000003.1"/>
</dbReference>
<dbReference type="GO" id="GO:0003700">
    <property type="term" value="F:DNA-binding transcription factor activity"/>
    <property type="evidence" value="ECO:0007669"/>
    <property type="project" value="TreeGrafter"/>
</dbReference>